<comment type="caution">
    <text evidence="1">The sequence shown here is derived from an EMBL/GenBank/DDBJ whole genome shotgun (WGS) entry which is preliminary data.</text>
</comment>
<dbReference type="AlphaFoldDB" id="R7ZZH3"/>
<proteinExistence type="predicted"/>
<organism evidence="1 2">
    <name type="scientific">Lunatimonas lonarensis</name>
    <dbReference type="NCBI Taxonomy" id="1232681"/>
    <lineage>
        <taxon>Bacteria</taxon>
        <taxon>Pseudomonadati</taxon>
        <taxon>Bacteroidota</taxon>
        <taxon>Cytophagia</taxon>
        <taxon>Cytophagales</taxon>
        <taxon>Cyclobacteriaceae</taxon>
    </lineage>
</organism>
<keyword evidence="2" id="KW-1185">Reference proteome</keyword>
<accession>R7ZZH3</accession>
<sequence>MNCFMPYKLSILFININTLVSKNPSKIHKRLFQKTEGQPLPTFL</sequence>
<reference evidence="1 2" key="1">
    <citation type="submission" date="2013-02" db="EMBL/GenBank/DDBJ databases">
        <title>A novel strain isolated from Lonar lake, Maharashtra, India.</title>
        <authorList>
            <person name="Singh A."/>
        </authorList>
    </citation>
    <scope>NUCLEOTIDE SEQUENCE [LARGE SCALE GENOMIC DNA]</scope>
    <source>
        <strain evidence="1 2">AK24</strain>
    </source>
</reference>
<name>R7ZZH3_9BACT</name>
<gene>
    <name evidence="1" type="ORF">ADIS_0015</name>
</gene>
<dbReference type="EMBL" id="AQHR01000001">
    <property type="protein sequence ID" value="EON79448.1"/>
    <property type="molecule type" value="Genomic_DNA"/>
</dbReference>
<evidence type="ECO:0000313" key="1">
    <source>
        <dbReference type="EMBL" id="EON79448.1"/>
    </source>
</evidence>
<dbReference type="STRING" id="1232681.ADIS_0015"/>
<evidence type="ECO:0000313" key="2">
    <source>
        <dbReference type="Proteomes" id="UP000013909"/>
    </source>
</evidence>
<dbReference type="Proteomes" id="UP000013909">
    <property type="component" value="Unassembled WGS sequence"/>
</dbReference>
<protein>
    <submittedName>
        <fullName evidence="1">Uncharacterized protein</fullName>
    </submittedName>
</protein>